<gene>
    <name evidence="5" type="ORF">TW77_04525</name>
</gene>
<dbReference type="Proteomes" id="UP000033452">
    <property type="component" value="Unassembled WGS sequence"/>
</dbReference>
<evidence type="ECO:0000313" key="5">
    <source>
        <dbReference type="EMBL" id="KJZ11819.1"/>
    </source>
</evidence>
<dbReference type="InterPro" id="IPR026875">
    <property type="entry name" value="PHydrolase_assoc_dom"/>
</dbReference>
<feature type="region of interest" description="Disordered" evidence="3">
    <location>
        <begin position="1"/>
        <end position="26"/>
    </location>
</feature>
<reference evidence="5 6" key="1">
    <citation type="journal article" date="2015" name="BMC Genomics">
        <title>Genome mining reveals unlocked bioactive potential of marine Gram-negative bacteria.</title>
        <authorList>
            <person name="Machado H."/>
            <person name="Sonnenschein E.C."/>
            <person name="Melchiorsen J."/>
            <person name="Gram L."/>
        </authorList>
    </citation>
    <scope>NUCLEOTIDE SEQUENCE [LARGE SCALE GENOMIC DNA]</scope>
    <source>
        <strain evidence="5 6">S2471</strain>
    </source>
</reference>
<keyword evidence="6" id="KW-1185">Reference proteome</keyword>
<evidence type="ECO:0000256" key="2">
    <source>
        <dbReference type="HAMAP-Rule" id="MF_01212"/>
    </source>
</evidence>
<comment type="caution">
    <text evidence="5">The sequence shown here is derived from an EMBL/GenBank/DDBJ whole genome shotgun (WGS) entry which is preliminary data.</text>
</comment>
<evidence type="ECO:0000313" key="6">
    <source>
        <dbReference type="Proteomes" id="UP000033452"/>
    </source>
</evidence>
<organism evidence="5 6">
    <name type="scientific">Pseudoalteromonas rubra</name>
    <dbReference type="NCBI Taxonomy" id="43658"/>
    <lineage>
        <taxon>Bacteria</taxon>
        <taxon>Pseudomonadati</taxon>
        <taxon>Pseudomonadota</taxon>
        <taxon>Gammaproteobacteria</taxon>
        <taxon>Alteromonadales</taxon>
        <taxon>Pseudoalteromonadaceae</taxon>
        <taxon>Pseudoalteromonas</taxon>
    </lineage>
</organism>
<evidence type="ECO:0000259" key="4">
    <source>
        <dbReference type="PROSITE" id="PS51831"/>
    </source>
</evidence>
<name>A0A0F4QWW5_9GAMM</name>
<feature type="domain" description="HD" evidence="4">
    <location>
        <begin position="59"/>
        <end position="247"/>
    </location>
</feature>
<dbReference type="NCBIfam" id="NF003701">
    <property type="entry name" value="PRK05318.1"/>
    <property type="match status" value="1"/>
</dbReference>
<evidence type="ECO:0000256" key="3">
    <source>
        <dbReference type="SAM" id="MobiDB-lite"/>
    </source>
</evidence>
<dbReference type="SUPFAM" id="SSF109604">
    <property type="entry name" value="HD-domain/PDEase-like"/>
    <property type="match status" value="1"/>
</dbReference>
<dbReference type="SMART" id="SM00471">
    <property type="entry name" value="HDc"/>
    <property type="match status" value="1"/>
</dbReference>
<dbReference type="PANTHER" id="PTHR11373">
    <property type="entry name" value="DEOXYNUCLEOSIDE TRIPHOSPHATE TRIPHOSPHOHYDROLASE"/>
    <property type="match status" value="1"/>
</dbReference>
<dbReference type="HAMAP" id="MF_01212">
    <property type="entry name" value="dGTPase_type2"/>
    <property type="match status" value="1"/>
</dbReference>
<dbReference type="Pfam" id="PF01966">
    <property type="entry name" value="HD"/>
    <property type="match status" value="1"/>
</dbReference>
<proteinExistence type="inferred from homology"/>
<sequence>MSQSPWQQRQLDQKKHRPNDNRSPWQIDRSRIIHAAAFRRLQSKTQIMSIGVNDFYRTRLTHSLEVSQIGTGLLRHLRTQHPDFTWFPSSSLMETICLAHDIGHPPFGHGGEIALNYLLRDHGGFEGNAQTLRIVTKLEPYSKGYGMNLTRRTLLGFIKYPAFIDELWLCHPQPDPNQRFIYAQQWLPAKGVYQCDKDVLDWILQPFSTADRALLQSHTPVNEYKAKTRFKSLDSAIMEYADDFAYAVHDLEDAIATETLSEREWQRYALPELQKIDSPWLDKHLDSISERLFSHDESLRKDVIGELVNLFIVNCELVIQDPAFSDPLLRHTVKLSAEFEAILGVLKQFVFSRLIRDPKMQQIEFSGQNMLIDLFGAFQSDPLRLLPHTTQAHYAQATNETEQMRVLADYLSGMTDEYARRCYQRLFGNSPMQAPVKSGPHM</sequence>
<accession>A0A0F4QWW5</accession>
<dbReference type="Gene3D" id="1.10.3210.10">
    <property type="entry name" value="Hypothetical protein af1432"/>
    <property type="match status" value="1"/>
</dbReference>
<keyword evidence="1 2" id="KW-0378">Hydrolase</keyword>
<dbReference type="EMBL" id="JXYA01000007">
    <property type="protein sequence ID" value="KJZ11819.1"/>
    <property type="molecule type" value="Genomic_DNA"/>
</dbReference>
<dbReference type="CDD" id="cd00077">
    <property type="entry name" value="HDc"/>
    <property type="match status" value="1"/>
</dbReference>
<dbReference type="OrthoDB" id="9803619at2"/>
<dbReference type="Pfam" id="PF13286">
    <property type="entry name" value="HD_assoc"/>
    <property type="match status" value="1"/>
</dbReference>
<dbReference type="NCBIfam" id="NF041026">
    <property type="entry name" value="antiphage_dGTPase"/>
    <property type="match status" value="1"/>
</dbReference>
<protein>
    <recommendedName>
        <fullName evidence="2">Deoxyguanosinetriphosphate triphosphohydrolase-like protein</fullName>
    </recommendedName>
</protein>
<dbReference type="InterPro" id="IPR003607">
    <property type="entry name" value="HD/PDEase_dom"/>
</dbReference>
<dbReference type="AlphaFoldDB" id="A0A0F4QWW5"/>
<dbReference type="InterPro" id="IPR006261">
    <property type="entry name" value="dGTPase"/>
</dbReference>
<feature type="compositionally biased region" description="Polar residues" evidence="3">
    <location>
        <begin position="1"/>
        <end position="10"/>
    </location>
</feature>
<evidence type="ECO:0000256" key="1">
    <source>
        <dbReference type="ARBA" id="ARBA00022801"/>
    </source>
</evidence>
<dbReference type="GO" id="GO:0006203">
    <property type="term" value="P:dGTP catabolic process"/>
    <property type="evidence" value="ECO:0007669"/>
    <property type="project" value="TreeGrafter"/>
</dbReference>
<comment type="similarity">
    <text evidence="2">Belongs to the dGTPase family. Type 2 subfamily.</text>
</comment>
<dbReference type="PANTHER" id="PTHR11373:SF40">
    <property type="entry name" value="DEOXYGUANOSINETRIPHOSPHATE TRIPHOSPHOHYDROLASE-LIKE PROTEIN 2"/>
    <property type="match status" value="1"/>
</dbReference>
<dbReference type="InterPro" id="IPR023023">
    <property type="entry name" value="dNTPase_2"/>
</dbReference>
<dbReference type="PATRIC" id="fig|43658.5.peg.945"/>
<dbReference type="InterPro" id="IPR050135">
    <property type="entry name" value="dGTPase-like"/>
</dbReference>
<dbReference type="PROSITE" id="PS51831">
    <property type="entry name" value="HD"/>
    <property type="match status" value="1"/>
</dbReference>
<dbReference type="InterPro" id="IPR006674">
    <property type="entry name" value="HD_domain"/>
</dbReference>
<dbReference type="GO" id="GO:0008832">
    <property type="term" value="F:dGTPase activity"/>
    <property type="evidence" value="ECO:0007669"/>
    <property type="project" value="TreeGrafter"/>
</dbReference>
<dbReference type="RefSeq" id="WP_046003782.1">
    <property type="nucleotide sequence ID" value="NZ_JXYA01000007.1"/>
</dbReference>
<dbReference type="NCBIfam" id="TIGR01353">
    <property type="entry name" value="dGTP_triPase"/>
    <property type="match status" value="1"/>
</dbReference>